<evidence type="ECO:0000313" key="1">
    <source>
        <dbReference type="EMBL" id="MDF8332048.1"/>
    </source>
</evidence>
<accession>A0ABT6CEY6</accession>
<dbReference type="InterPro" id="IPR022148">
    <property type="entry name" value="CopG_antitoxin"/>
</dbReference>
<dbReference type="Gene3D" id="1.10.1220.10">
    <property type="entry name" value="Met repressor-like"/>
    <property type="match status" value="1"/>
</dbReference>
<dbReference type="Pfam" id="PF12441">
    <property type="entry name" value="CopG_antitoxin"/>
    <property type="match status" value="1"/>
</dbReference>
<keyword evidence="2" id="KW-1185">Reference proteome</keyword>
<evidence type="ECO:0000313" key="2">
    <source>
        <dbReference type="Proteomes" id="UP001222770"/>
    </source>
</evidence>
<dbReference type="InterPro" id="IPR013321">
    <property type="entry name" value="Arc_rbn_hlx_hlx"/>
</dbReference>
<name>A0ABT6CEY6_9SPHN</name>
<sequence>MNKPLPHLTTDEDAERFVEEADLSQFDLSAFKAHSFEFAPKSRQVNMRFPEALLDAVKAKAAAQGMSYQRFIRQTLEAAIGKA</sequence>
<dbReference type="InterPro" id="IPR010985">
    <property type="entry name" value="Ribbon_hlx_hlx"/>
</dbReference>
<dbReference type="RefSeq" id="WP_277275213.1">
    <property type="nucleotide sequence ID" value="NZ_JAROCY010000002.1"/>
</dbReference>
<gene>
    <name evidence="1" type="ORF">POM99_02435</name>
</gene>
<proteinExistence type="predicted"/>
<dbReference type="SUPFAM" id="SSF47598">
    <property type="entry name" value="Ribbon-helix-helix"/>
    <property type="match status" value="1"/>
</dbReference>
<dbReference type="Proteomes" id="UP001222770">
    <property type="component" value="Unassembled WGS sequence"/>
</dbReference>
<reference evidence="1 2" key="1">
    <citation type="submission" date="2023-03" db="EMBL/GenBank/DDBJ databases">
        <title>Novosphingobium cyanobacteriorum sp. nov., isolated from a eutrophic reservoir during the Microcystis bloom period.</title>
        <authorList>
            <person name="Kang M."/>
            <person name="Le V."/>
            <person name="Ko S.-R."/>
            <person name="Lee S.-A."/>
            <person name="Ahn C.-Y."/>
        </authorList>
    </citation>
    <scope>NUCLEOTIDE SEQUENCE [LARGE SCALE GENOMIC DNA]</scope>
    <source>
        <strain evidence="1 2">HBC54</strain>
    </source>
</reference>
<comment type="caution">
    <text evidence="1">The sequence shown here is derived from an EMBL/GenBank/DDBJ whole genome shotgun (WGS) entry which is preliminary data.</text>
</comment>
<protein>
    <submittedName>
        <fullName evidence="1">CopG family antitoxin</fullName>
    </submittedName>
</protein>
<organism evidence="1 2">
    <name type="scientific">Novosphingobium cyanobacteriorum</name>
    <dbReference type="NCBI Taxonomy" id="3024215"/>
    <lineage>
        <taxon>Bacteria</taxon>
        <taxon>Pseudomonadati</taxon>
        <taxon>Pseudomonadota</taxon>
        <taxon>Alphaproteobacteria</taxon>
        <taxon>Sphingomonadales</taxon>
        <taxon>Sphingomonadaceae</taxon>
        <taxon>Novosphingobium</taxon>
    </lineage>
</organism>
<dbReference type="EMBL" id="JAROCY010000002">
    <property type="protein sequence ID" value="MDF8332048.1"/>
    <property type="molecule type" value="Genomic_DNA"/>
</dbReference>